<dbReference type="SUPFAM" id="SSF47413">
    <property type="entry name" value="lambda repressor-like DNA-binding domains"/>
    <property type="match status" value="1"/>
</dbReference>
<dbReference type="PROSITE" id="PS50932">
    <property type="entry name" value="HTH_LACI_2"/>
    <property type="match status" value="1"/>
</dbReference>
<dbReference type="GO" id="GO:0000976">
    <property type="term" value="F:transcription cis-regulatory region binding"/>
    <property type="evidence" value="ECO:0007669"/>
    <property type="project" value="TreeGrafter"/>
</dbReference>
<evidence type="ECO:0000256" key="2">
    <source>
        <dbReference type="ARBA" id="ARBA00023125"/>
    </source>
</evidence>
<reference evidence="6" key="1">
    <citation type="submission" date="2022-08" db="EMBL/GenBank/DDBJ databases">
        <title>Complete Genome Sequences of 2 Bosea sp. soil isolates.</title>
        <authorList>
            <person name="Alvarez Arevalo M."/>
            <person name="Sterndorff E.B."/>
            <person name="Faurdal D."/>
            <person name="Joergensen T.S."/>
            <person name="Weber T."/>
        </authorList>
    </citation>
    <scope>NUCLEOTIDE SEQUENCE</scope>
    <source>
        <strain evidence="6">NBC_00436</strain>
    </source>
</reference>
<evidence type="ECO:0000313" key="6">
    <source>
        <dbReference type="EMBL" id="UZF89058.1"/>
    </source>
</evidence>
<feature type="domain" description="HTH lacI-type" evidence="5">
    <location>
        <begin position="1"/>
        <end position="55"/>
    </location>
</feature>
<dbReference type="CDD" id="cd01392">
    <property type="entry name" value="HTH_LacI"/>
    <property type="match status" value="1"/>
</dbReference>
<dbReference type="CDD" id="cd20010">
    <property type="entry name" value="PBP1_AglR-like"/>
    <property type="match status" value="1"/>
</dbReference>
<feature type="compositionally biased region" description="Basic and acidic residues" evidence="4">
    <location>
        <begin position="344"/>
        <end position="359"/>
    </location>
</feature>
<feature type="region of interest" description="Disordered" evidence="4">
    <location>
        <begin position="323"/>
        <end position="359"/>
    </location>
</feature>
<name>A0A9E7ZPM5_9HYPH</name>
<organism evidence="6">
    <name type="scientific">Bosea sp. NBC_00436</name>
    <dbReference type="NCBI Taxonomy" id="2969620"/>
    <lineage>
        <taxon>Bacteria</taxon>
        <taxon>Pseudomonadati</taxon>
        <taxon>Pseudomonadota</taxon>
        <taxon>Alphaproteobacteria</taxon>
        <taxon>Hyphomicrobiales</taxon>
        <taxon>Boseaceae</taxon>
        <taxon>Bosea</taxon>
    </lineage>
</organism>
<keyword evidence="1" id="KW-0805">Transcription regulation</keyword>
<keyword evidence="3" id="KW-0804">Transcription</keyword>
<dbReference type="SMART" id="SM00354">
    <property type="entry name" value="HTH_LACI"/>
    <property type="match status" value="1"/>
</dbReference>
<dbReference type="InterPro" id="IPR000843">
    <property type="entry name" value="HTH_LacI"/>
</dbReference>
<evidence type="ECO:0000256" key="4">
    <source>
        <dbReference type="SAM" id="MobiDB-lite"/>
    </source>
</evidence>
<dbReference type="PANTHER" id="PTHR30146:SF155">
    <property type="entry name" value="ALANINE RACEMASE"/>
    <property type="match status" value="1"/>
</dbReference>
<evidence type="ECO:0000256" key="3">
    <source>
        <dbReference type="ARBA" id="ARBA00023163"/>
    </source>
</evidence>
<dbReference type="Pfam" id="PF00356">
    <property type="entry name" value="LacI"/>
    <property type="match status" value="1"/>
</dbReference>
<dbReference type="Gene3D" id="3.40.50.2300">
    <property type="match status" value="2"/>
</dbReference>
<dbReference type="SUPFAM" id="SSF53822">
    <property type="entry name" value="Periplasmic binding protein-like I"/>
    <property type="match status" value="1"/>
</dbReference>
<dbReference type="GO" id="GO:0003700">
    <property type="term" value="F:DNA-binding transcription factor activity"/>
    <property type="evidence" value="ECO:0007669"/>
    <property type="project" value="TreeGrafter"/>
</dbReference>
<dbReference type="Pfam" id="PF13377">
    <property type="entry name" value="Peripla_BP_3"/>
    <property type="match status" value="1"/>
</dbReference>
<dbReference type="Gene3D" id="1.10.260.40">
    <property type="entry name" value="lambda repressor-like DNA-binding domains"/>
    <property type="match status" value="1"/>
</dbReference>
<protein>
    <submittedName>
        <fullName evidence="6">Substrate-binding domain-containing protein</fullName>
    </submittedName>
</protein>
<evidence type="ECO:0000259" key="5">
    <source>
        <dbReference type="PROSITE" id="PS50932"/>
    </source>
</evidence>
<proteinExistence type="predicted"/>
<evidence type="ECO:0000256" key="1">
    <source>
        <dbReference type="ARBA" id="ARBA00023015"/>
    </source>
</evidence>
<sequence length="359" mass="38409">MSLSKIAISLGLSVTTVSRALGGHGDVAVETRRRVEEEAQRIGYRANPIARRLRGGRSDAVGIVLPTGPGQFGEPFFLRLIAAIGPRLAEAGLDLIVSSARSGAEELALYRQFVENRRVDAMIVARTRLDDDRIAYLRHARLPFVTHGRTRAGGHASVDIDGARAFCEATQRLVAFGHRCIGFIGAPLDYGFGFFREAGWRSALAEAGLPGGPARFAEPSEENGHRLAHELLAGPERPTALLCATDRLAIGALHALGDAGLRPGYDVSVIGYDNSPVSNYAATPLTSYDPDIEGAAGRMLDMLLAQLAGQDGAGMNELRGATLVPRRSDGPAPDQNGQMKSRAISREERSDDERPHDTA</sequence>
<dbReference type="InterPro" id="IPR010982">
    <property type="entry name" value="Lambda_DNA-bd_dom_sf"/>
</dbReference>
<accession>A0A9E7ZPM5</accession>
<dbReference type="InterPro" id="IPR046335">
    <property type="entry name" value="LacI/GalR-like_sensor"/>
</dbReference>
<dbReference type="PANTHER" id="PTHR30146">
    <property type="entry name" value="LACI-RELATED TRANSCRIPTIONAL REPRESSOR"/>
    <property type="match status" value="1"/>
</dbReference>
<dbReference type="EMBL" id="CP102774">
    <property type="protein sequence ID" value="UZF89058.1"/>
    <property type="molecule type" value="Genomic_DNA"/>
</dbReference>
<keyword evidence="2" id="KW-0238">DNA-binding</keyword>
<dbReference type="AlphaFoldDB" id="A0A9E7ZPM5"/>
<dbReference type="InterPro" id="IPR028082">
    <property type="entry name" value="Peripla_BP_I"/>
</dbReference>
<gene>
    <name evidence="6" type="ORF">NWE54_09855</name>
</gene>